<gene>
    <name evidence="1" type="ORF">GUJ93_ZPchr0012g20880</name>
</gene>
<evidence type="ECO:0000313" key="1">
    <source>
        <dbReference type="EMBL" id="KAG8091596.1"/>
    </source>
</evidence>
<proteinExistence type="predicted"/>
<dbReference type="OrthoDB" id="10385134at2759"/>
<dbReference type="AlphaFoldDB" id="A0A8J5WN29"/>
<accession>A0A8J5WN29</accession>
<name>A0A8J5WN29_ZIZPA</name>
<evidence type="ECO:0000313" key="2">
    <source>
        <dbReference type="Proteomes" id="UP000729402"/>
    </source>
</evidence>
<dbReference type="Proteomes" id="UP000729402">
    <property type="component" value="Unassembled WGS sequence"/>
</dbReference>
<comment type="caution">
    <text evidence="1">The sequence shown here is derived from an EMBL/GenBank/DDBJ whole genome shotgun (WGS) entry which is preliminary data.</text>
</comment>
<protein>
    <submittedName>
        <fullName evidence="1">Uncharacterized protein</fullName>
    </submittedName>
</protein>
<organism evidence="1 2">
    <name type="scientific">Zizania palustris</name>
    <name type="common">Northern wild rice</name>
    <dbReference type="NCBI Taxonomy" id="103762"/>
    <lineage>
        <taxon>Eukaryota</taxon>
        <taxon>Viridiplantae</taxon>
        <taxon>Streptophyta</taxon>
        <taxon>Embryophyta</taxon>
        <taxon>Tracheophyta</taxon>
        <taxon>Spermatophyta</taxon>
        <taxon>Magnoliopsida</taxon>
        <taxon>Liliopsida</taxon>
        <taxon>Poales</taxon>
        <taxon>Poaceae</taxon>
        <taxon>BOP clade</taxon>
        <taxon>Oryzoideae</taxon>
        <taxon>Oryzeae</taxon>
        <taxon>Zizaniinae</taxon>
        <taxon>Zizania</taxon>
    </lineage>
</organism>
<reference evidence="1" key="2">
    <citation type="submission" date="2021-02" db="EMBL/GenBank/DDBJ databases">
        <authorList>
            <person name="Kimball J.A."/>
            <person name="Haas M.W."/>
            <person name="Macchietto M."/>
            <person name="Kono T."/>
            <person name="Duquette J."/>
            <person name="Shao M."/>
        </authorList>
    </citation>
    <scope>NUCLEOTIDE SEQUENCE</scope>
    <source>
        <tissue evidence="1">Fresh leaf tissue</tissue>
    </source>
</reference>
<sequence length="142" mass="15512">MLHPCFPSLPGTARQPGLAPASRCTLLTMDAPYISNIVPCPWEEFITTFGPAKDNALPLMGGIKVAYSSVRQTEGCLVAKMWIPVYGLRLPGLITMKCPSMASQAMPQRSNPLYVLGFWLDKMGAAVDNLCLDPIKARLFQL</sequence>
<keyword evidence="2" id="KW-1185">Reference proteome</keyword>
<reference evidence="1" key="1">
    <citation type="journal article" date="2021" name="bioRxiv">
        <title>Whole Genome Assembly and Annotation of Northern Wild Rice, Zizania palustris L., Supports a Whole Genome Duplication in the Zizania Genus.</title>
        <authorList>
            <person name="Haas M."/>
            <person name="Kono T."/>
            <person name="Macchietto M."/>
            <person name="Millas R."/>
            <person name="McGilp L."/>
            <person name="Shao M."/>
            <person name="Duquette J."/>
            <person name="Hirsch C.N."/>
            <person name="Kimball J."/>
        </authorList>
    </citation>
    <scope>NUCLEOTIDE SEQUENCE</scope>
    <source>
        <tissue evidence="1">Fresh leaf tissue</tissue>
    </source>
</reference>
<dbReference type="EMBL" id="JAAALK010000080">
    <property type="protein sequence ID" value="KAG8091596.1"/>
    <property type="molecule type" value="Genomic_DNA"/>
</dbReference>